<dbReference type="GO" id="GO:0003700">
    <property type="term" value="F:DNA-binding transcription factor activity"/>
    <property type="evidence" value="ECO:0007669"/>
    <property type="project" value="InterPro"/>
</dbReference>
<proteinExistence type="inferred from homology"/>
<comment type="caution">
    <text evidence="6">The sequence shown here is derived from an EMBL/GenBank/DDBJ whole genome shotgun (WGS) entry which is preliminary data.</text>
</comment>
<dbReference type="Pfam" id="PF03466">
    <property type="entry name" value="LysR_substrate"/>
    <property type="match status" value="1"/>
</dbReference>
<evidence type="ECO:0000256" key="4">
    <source>
        <dbReference type="ARBA" id="ARBA00023163"/>
    </source>
</evidence>
<dbReference type="EMBL" id="LQBP01000012">
    <property type="protein sequence ID" value="KUJ77156.1"/>
    <property type="molecule type" value="Genomic_DNA"/>
</dbReference>
<dbReference type="GO" id="GO:0005829">
    <property type="term" value="C:cytosol"/>
    <property type="evidence" value="ECO:0007669"/>
    <property type="project" value="TreeGrafter"/>
</dbReference>
<evidence type="ECO:0000313" key="7">
    <source>
        <dbReference type="Proteomes" id="UP000053690"/>
    </source>
</evidence>
<dbReference type="Proteomes" id="UP000053690">
    <property type="component" value="Unassembled WGS sequence"/>
</dbReference>
<sequence>MAIKLEMLRTFRTVAEQGSLGSAAEQLGRTPSAVSMTLALLEDHIGAPLFETDRKNRLTPLGQLVLQESNRATDAFSRSVDAIGRHAVSTAGTVRLAVVPSATVTFLPGIIASFQQQRPDVRLEISDVDSATVRQRVKLDDADIGILSEPVEDATEDTVIYEDDLGIVCRRDGAISDAMADGEACSWQLLLREPFIANPLCHLVAHACLAPLLATCNLEARNTTALLSFVRAGLGATVLPRSAVQHQLDEVSFLRPDDPPTRRQLRKIREKSHHLSPAAEAFWLSL</sequence>
<dbReference type="SUPFAM" id="SSF46785">
    <property type="entry name" value="Winged helix' DNA-binding domain"/>
    <property type="match status" value="1"/>
</dbReference>
<dbReference type="PANTHER" id="PTHR30419:SF8">
    <property type="entry name" value="NITROGEN ASSIMILATION TRANSCRIPTIONAL ACTIVATOR-RELATED"/>
    <property type="match status" value="1"/>
</dbReference>
<dbReference type="STRING" id="1685378.AVO44_18270"/>
<keyword evidence="3" id="KW-0238">DNA-binding</keyword>
<gene>
    <name evidence="6" type="ORF">AVO44_18270</name>
</gene>
<comment type="similarity">
    <text evidence="1">Belongs to the LysR transcriptional regulatory family.</text>
</comment>
<dbReference type="Pfam" id="PF00126">
    <property type="entry name" value="HTH_1"/>
    <property type="match status" value="1"/>
</dbReference>
<protein>
    <recommendedName>
        <fullName evidence="5">HTH lysR-type domain-containing protein</fullName>
    </recommendedName>
</protein>
<keyword evidence="2" id="KW-0805">Transcription regulation</keyword>
<keyword evidence="7" id="KW-1185">Reference proteome</keyword>
<dbReference type="Gene3D" id="1.10.10.10">
    <property type="entry name" value="Winged helix-like DNA-binding domain superfamily/Winged helix DNA-binding domain"/>
    <property type="match status" value="1"/>
</dbReference>
<dbReference type="InterPro" id="IPR050950">
    <property type="entry name" value="HTH-type_LysR_regulators"/>
</dbReference>
<dbReference type="InterPro" id="IPR005119">
    <property type="entry name" value="LysR_subst-bd"/>
</dbReference>
<dbReference type="InterPro" id="IPR036390">
    <property type="entry name" value="WH_DNA-bd_sf"/>
</dbReference>
<name>A0A0X3TRR4_9RHOB</name>
<dbReference type="RefSeq" id="WP_068340285.1">
    <property type="nucleotide sequence ID" value="NZ_LQBP01000012.1"/>
</dbReference>
<keyword evidence="4" id="KW-0804">Transcription</keyword>
<dbReference type="InterPro" id="IPR036388">
    <property type="entry name" value="WH-like_DNA-bd_sf"/>
</dbReference>
<accession>A0A0X3TRR4</accession>
<feature type="domain" description="HTH lysR-type" evidence="5">
    <location>
        <begin position="3"/>
        <end position="61"/>
    </location>
</feature>
<reference evidence="7" key="1">
    <citation type="submission" date="2015-12" db="EMBL/GenBank/DDBJ databases">
        <authorList>
            <person name="Zhang G."/>
            <person name="Stingl U."/>
        </authorList>
    </citation>
    <scope>NUCLEOTIDE SEQUENCE [LARGE SCALE GENOMIC DNA]</scope>
    <source>
        <strain evidence="7">ZGT108</strain>
    </source>
</reference>
<evidence type="ECO:0000256" key="2">
    <source>
        <dbReference type="ARBA" id="ARBA00023015"/>
    </source>
</evidence>
<evidence type="ECO:0000313" key="6">
    <source>
        <dbReference type="EMBL" id="KUJ77156.1"/>
    </source>
</evidence>
<dbReference type="InterPro" id="IPR000847">
    <property type="entry name" value="LysR_HTH_N"/>
</dbReference>
<evidence type="ECO:0000256" key="3">
    <source>
        <dbReference type="ARBA" id="ARBA00023125"/>
    </source>
</evidence>
<dbReference type="PANTHER" id="PTHR30419">
    <property type="entry name" value="HTH-TYPE TRANSCRIPTIONAL REGULATOR YBHD"/>
    <property type="match status" value="1"/>
</dbReference>
<organism evidence="6 7">
    <name type="scientific">Ruegeria profundi</name>
    <dbReference type="NCBI Taxonomy" id="1685378"/>
    <lineage>
        <taxon>Bacteria</taxon>
        <taxon>Pseudomonadati</taxon>
        <taxon>Pseudomonadota</taxon>
        <taxon>Alphaproteobacteria</taxon>
        <taxon>Rhodobacterales</taxon>
        <taxon>Roseobacteraceae</taxon>
        <taxon>Ruegeria</taxon>
    </lineage>
</organism>
<dbReference type="SUPFAM" id="SSF53850">
    <property type="entry name" value="Periplasmic binding protein-like II"/>
    <property type="match status" value="1"/>
</dbReference>
<evidence type="ECO:0000259" key="5">
    <source>
        <dbReference type="PROSITE" id="PS50931"/>
    </source>
</evidence>
<dbReference type="GO" id="GO:0003677">
    <property type="term" value="F:DNA binding"/>
    <property type="evidence" value="ECO:0007669"/>
    <property type="project" value="UniProtKB-KW"/>
</dbReference>
<evidence type="ECO:0000256" key="1">
    <source>
        <dbReference type="ARBA" id="ARBA00009437"/>
    </source>
</evidence>
<dbReference type="Gene3D" id="3.40.190.290">
    <property type="match status" value="1"/>
</dbReference>
<dbReference type="AlphaFoldDB" id="A0A0X3TRR4"/>
<dbReference type="PROSITE" id="PS50931">
    <property type="entry name" value="HTH_LYSR"/>
    <property type="match status" value="1"/>
</dbReference>